<comment type="caution">
    <text evidence="13">The sequence shown here is derived from an EMBL/GenBank/DDBJ whole genome shotgun (WGS) entry which is preliminary data.</text>
</comment>
<keyword evidence="5 9" id="KW-0784">Thiamine biosynthesis</keyword>
<comment type="cofactor">
    <cofactor evidence="9">
        <name>Mg(2+)</name>
        <dbReference type="ChEBI" id="CHEBI:18420"/>
    </cofactor>
    <text evidence="9">Binds 1 Mg(2+) ion per subunit.</text>
</comment>
<feature type="binding site" evidence="9">
    <location>
        <position position="87"/>
    </location>
    <ligand>
        <name>Mg(2+)</name>
        <dbReference type="ChEBI" id="CHEBI:18420"/>
    </ligand>
</feature>
<dbReference type="InterPro" id="IPR034291">
    <property type="entry name" value="TMP_synthase"/>
</dbReference>
<comment type="pathway">
    <text evidence="1 9 11">Cofactor biosynthesis; thiamine diphosphate biosynthesis; thiamine phosphate from 4-amino-2-methyl-5-diphosphomethylpyrimidine and 4-methyl-5-(2-phosphoethyl)-thiazole: step 1/1.</text>
</comment>
<dbReference type="AlphaFoldDB" id="A0A2T2XJW9"/>
<evidence type="ECO:0000313" key="14">
    <source>
        <dbReference type="Proteomes" id="UP000242972"/>
    </source>
</evidence>
<evidence type="ECO:0000256" key="3">
    <source>
        <dbReference type="ARBA" id="ARBA00022723"/>
    </source>
</evidence>
<comment type="catalytic activity">
    <reaction evidence="6 9 10">
        <text>4-methyl-5-(2-phosphooxyethyl)-thiazole + 4-amino-2-methyl-5-(diphosphooxymethyl)pyrimidine + H(+) = thiamine phosphate + diphosphate</text>
        <dbReference type="Rhea" id="RHEA:22328"/>
        <dbReference type="ChEBI" id="CHEBI:15378"/>
        <dbReference type="ChEBI" id="CHEBI:33019"/>
        <dbReference type="ChEBI" id="CHEBI:37575"/>
        <dbReference type="ChEBI" id="CHEBI:57841"/>
        <dbReference type="ChEBI" id="CHEBI:58296"/>
        <dbReference type="EC" id="2.5.1.3"/>
    </reaction>
</comment>
<evidence type="ECO:0000256" key="10">
    <source>
        <dbReference type="RuleBase" id="RU003826"/>
    </source>
</evidence>
<dbReference type="PANTHER" id="PTHR20857:SF15">
    <property type="entry name" value="THIAMINE-PHOSPHATE SYNTHASE"/>
    <property type="match status" value="1"/>
</dbReference>
<dbReference type="PANTHER" id="PTHR20857">
    <property type="entry name" value="THIAMINE-PHOSPHATE PYROPHOSPHORYLASE"/>
    <property type="match status" value="1"/>
</dbReference>
<evidence type="ECO:0000256" key="7">
    <source>
        <dbReference type="ARBA" id="ARBA00047851"/>
    </source>
</evidence>
<dbReference type="HAMAP" id="MF_00097">
    <property type="entry name" value="TMP_synthase"/>
    <property type="match status" value="1"/>
</dbReference>
<proteinExistence type="inferred from homology"/>
<comment type="catalytic activity">
    <reaction evidence="8 9 10">
        <text>2-[(2R,5Z)-2-carboxy-4-methylthiazol-5(2H)-ylidene]ethyl phosphate + 4-amino-2-methyl-5-(diphosphooxymethyl)pyrimidine + 2 H(+) = thiamine phosphate + CO2 + diphosphate</text>
        <dbReference type="Rhea" id="RHEA:47844"/>
        <dbReference type="ChEBI" id="CHEBI:15378"/>
        <dbReference type="ChEBI" id="CHEBI:16526"/>
        <dbReference type="ChEBI" id="CHEBI:33019"/>
        <dbReference type="ChEBI" id="CHEBI:37575"/>
        <dbReference type="ChEBI" id="CHEBI:57841"/>
        <dbReference type="ChEBI" id="CHEBI:62899"/>
        <dbReference type="EC" id="2.5.1.3"/>
    </reaction>
</comment>
<evidence type="ECO:0000256" key="11">
    <source>
        <dbReference type="RuleBase" id="RU004253"/>
    </source>
</evidence>
<dbReference type="SUPFAM" id="SSF51391">
    <property type="entry name" value="Thiamin phosphate synthase"/>
    <property type="match status" value="1"/>
</dbReference>
<evidence type="ECO:0000256" key="1">
    <source>
        <dbReference type="ARBA" id="ARBA00005165"/>
    </source>
</evidence>
<evidence type="ECO:0000256" key="4">
    <source>
        <dbReference type="ARBA" id="ARBA00022842"/>
    </source>
</evidence>
<dbReference type="EC" id="2.5.1.3" evidence="9"/>
<comment type="similarity">
    <text evidence="9 10">Belongs to the thiamine-phosphate synthase family.</text>
</comment>
<evidence type="ECO:0000256" key="5">
    <source>
        <dbReference type="ARBA" id="ARBA00022977"/>
    </source>
</evidence>
<dbReference type="Proteomes" id="UP000242972">
    <property type="component" value="Unassembled WGS sequence"/>
</dbReference>
<evidence type="ECO:0000256" key="9">
    <source>
        <dbReference type="HAMAP-Rule" id="MF_00097"/>
    </source>
</evidence>
<dbReference type="EMBL" id="PXYW01000006">
    <property type="protein sequence ID" value="PSR34794.1"/>
    <property type="molecule type" value="Genomic_DNA"/>
</dbReference>
<feature type="binding site" evidence="9">
    <location>
        <position position="162"/>
    </location>
    <ligand>
        <name>2-[(2R,5Z)-2-carboxy-4-methylthiazol-5(2H)-ylidene]ethyl phosphate</name>
        <dbReference type="ChEBI" id="CHEBI:62899"/>
    </ligand>
</feature>
<dbReference type="InterPro" id="IPR013785">
    <property type="entry name" value="Aldolase_TIM"/>
</dbReference>
<feature type="binding site" evidence="9">
    <location>
        <position position="134"/>
    </location>
    <ligand>
        <name>4-amino-2-methyl-5-(diphosphooxymethyl)pyrimidine</name>
        <dbReference type="ChEBI" id="CHEBI:57841"/>
    </ligand>
</feature>
<dbReference type="UniPathway" id="UPA00060">
    <property type="reaction ID" value="UER00141"/>
</dbReference>
<reference evidence="13 14" key="1">
    <citation type="journal article" date="2014" name="BMC Genomics">
        <title>Comparison of environmental and isolate Sulfobacillus genomes reveals diverse carbon, sulfur, nitrogen, and hydrogen metabolisms.</title>
        <authorList>
            <person name="Justice N.B."/>
            <person name="Norman A."/>
            <person name="Brown C.T."/>
            <person name="Singh A."/>
            <person name="Thomas B.C."/>
            <person name="Banfield J.F."/>
        </authorList>
    </citation>
    <scope>NUCLEOTIDE SEQUENCE [LARGE SCALE GENOMIC DNA]</scope>
    <source>
        <strain evidence="13">AMDSBA4</strain>
    </source>
</reference>
<dbReference type="FunFam" id="3.20.20.70:FF:000096">
    <property type="entry name" value="Thiamine-phosphate synthase"/>
    <property type="match status" value="1"/>
</dbReference>
<keyword evidence="3 9" id="KW-0479">Metal-binding</keyword>
<dbReference type="InterPro" id="IPR022998">
    <property type="entry name" value="ThiamineP_synth_TenI"/>
</dbReference>
<dbReference type="GO" id="GO:0009229">
    <property type="term" value="P:thiamine diphosphate biosynthetic process"/>
    <property type="evidence" value="ECO:0007669"/>
    <property type="project" value="UniProtKB-UniRule"/>
</dbReference>
<evidence type="ECO:0000256" key="6">
    <source>
        <dbReference type="ARBA" id="ARBA00047334"/>
    </source>
</evidence>
<protein>
    <recommendedName>
        <fullName evidence="9">Thiamine-phosphate synthase</fullName>
        <shortName evidence="9">TP synthase</shortName>
        <shortName evidence="9">TPS</shortName>
        <ecNumber evidence="9">2.5.1.3</ecNumber>
    </recommendedName>
    <alternativeName>
        <fullName evidence="9">Thiamine-phosphate pyrophosphorylase</fullName>
        <shortName evidence="9">TMP pyrophosphorylase</shortName>
        <shortName evidence="9">TMP-PPase</shortName>
    </alternativeName>
</protein>
<keyword evidence="2 9" id="KW-0808">Transferase</keyword>
<gene>
    <name evidence="9 13" type="primary">thiE</name>
    <name evidence="13" type="ORF">C7B46_03535</name>
</gene>
<sequence>MDLTLQVLVSPDNLAMDQIPGFCTAIARGGATVVQLRSKTDPLRVMIRYGQELREATRNEGLGFIVNDRVDVALAVKADGVHVGQDDMPVPLVRAIAPNLLVGLSVSNVEEAHAAQAENPDYIGVGPVFPTFSKIDANAPVGVDQLAKICAVVDMPVVAIGGIGRLNVSQVWGYPVAGIAVISAVMSAEDKENACYLLRPENQGLMGR</sequence>
<dbReference type="GO" id="GO:0000287">
    <property type="term" value="F:magnesium ion binding"/>
    <property type="evidence" value="ECO:0007669"/>
    <property type="project" value="UniProtKB-UniRule"/>
</dbReference>
<accession>A0A2T2XJW9</accession>
<dbReference type="GO" id="GO:0005737">
    <property type="term" value="C:cytoplasm"/>
    <property type="evidence" value="ECO:0007669"/>
    <property type="project" value="TreeGrafter"/>
</dbReference>
<dbReference type="NCBIfam" id="TIGR00693">
    <property type="entry name" value="thiE"/>
    <property type="match status" value="1"/>
</dbReference>
<evidence type="ECO:0000259" key="12">
    <source>
        <dbReference type="Pfam" id="PF02581"/>
    </source>
</evidence>
<comment type="function">
    <text evidence="9">Condenses 4-methyl-5-(beta-hydroxyethyl)thiazole monophosphate (THZ-P) and 2-methyl-4-amino-5-hydroxymethyl pyrimidine pyrophosphate (HMP-PP) to form thiamine monophosphate (TMP).</text>
</comment>
<dbReference type="GO" id="GO:0004789">
    <property type="term" value="F:thiamine-phosphate diphosphorylase activity"/>
    <property type="evidence" value="ECO:0007669"/>
    <property type="project" value="UniProtKB-UniRule"/>
</dbReference>
<evidence type="ECO:0000256" key="8">
    <source>
        <dbReference type="ARBA" id="ARBA00047883"/>
    </source>
</evidence>
<evidence type="ECO:0000256" key="2">
    <source>
        <dbReference type="ARBA" id="ARBA00022679"/>
    </source>
</evidence>
<dbReference type="InterPro" id="IPR036206">
    <property type="entry name" value="ThiamineP_synth_sf"/>
</dbReference>
<dbReference type="Gene3D" id="3.20.20.70">
    <property type="entry name" value="Aldolase class I"/>
    <property type="match status" value="1"/>
</dbReference>
<feature type="binding site" evidence="9">
    <location>
        <position position="105"/>
    </location>
    <ligand>
        <name>4-amino-2-methyl-5-(diphosphooxymethyl)pyrimidine</name>
        <dbReference type="ChEBI" id="CHEBI:57841"/>
    </ligand>
</feature>
<dbReference type="Pfam" id="PF02581">
    <property type="entry name" value="TMP-TENI"/>
    <property type="match status" value="1"/>
</dbReference>
<feature type="binding site" evidence="9">
    <location>
        <begin position="182"/>
        <end position="183"/>
    </location>
    <ligand>
        <name>2-[(2R,5Z)-2-carboxy-4-methylthiazol-5(2H)-ylidene]ethyl phosphate</name>
        <dbReference type="ChEBI" id="CHEBI:62899"/>
    </ligand>
</feature>
<organism evidence="13 14">
    <name type="scientific">Sulfobacillus benefaciens</name>
    <dbReference type="NCBI Taxonomy" id="453960"/>
    <lineage>
        <taxon>Bacteria</taxon>
        <taxon>Bacillati</taxon>
        <taxon>Bacillota</taxon>
        <taxon>Clostridia</taxon>
        <taxon>Eubacteriales</taxon>
        <taxon>Clostridiales Family XVII. Incertae Sedis</taxon>
        <taxon>Sulfobacillus</taxon>
    </lineage>
</organism>
<comment type="catalytic activity">
    <reaction evidence="7 9 10">
        <text>2-(2-carboxy-4-methylthiazol-5-yl)ethyl phosphate + 4-amino-2-methyl-5-(diphosphooxymethyl)pyrimidine + 2 H(+) = thiamine phosphate + CO2 + diphosphate</text>
        <dbReference type="Rhea" id="RHEA:47848"/>
        <dbReference type="ChEBI" id="CHEBI:15378"/>
        <dbReference type="ChEBI" id="CHEBI:16526"/>
        <dbReference type="ChEBI" id="CHEBI:33019"/>
        <dbReference type="ChEBI" id="CHEBI:37575"/>
        <dbReference type="ChEBI" id="CHEBI:57841"/>
        <dbReference type="ChEBI" id="CHEBI:62890"/>
        <dbReference type="EC" id="2.5.1.3"/>
    </reaction>
</comment>
<feature type="binding site" evidence="9">
    <location>
        <position position="67"/>
    </location>
    <ligand>
        <name>4-amino-2-methyl-5-(diphosphooxymethyl)pyrimidine</name>
        <dbReference type="ChEBI" id="CHEBI:57841"/>
    </ligand>
</feature>
<feature type="binding site" evidence="9">
    <location>
        <begin position="35"/>
        <end position="39"/>
    </location>
    <ligand>
        <name>4-amino-2-methyl-5-(diphosphooxymethyl)pyrimidine</name>
        <dbReference type="ChEBI" id="CHEBI:57841"/>
    </ligand>
</feature>
<feature type="binding site" evidence="9">
    <location>
        <begin position="131"/>
        <end position="133"/>
    </location>
    <ligand>
        <name>2-[(2R,5Z)-2-carboxy-4-methylthiazol-5(2H)-ylidene]ethyl phosphate</name>
        <dbReference type="ChEBI" id="CHEBI:62899"/>
    </ligand>
</feature>
<feature type="domain" description="Thiamine phosphate synthase/TenI" evidence="12">
    <location>
        <begin position="8"/>
        <end position="185"/>
    </location>
</feature>
<feature type="binding site" evidence="9">
    <location>
        <position position="68"/>
    </location>
    <ligand>
        <name>Mg(2+)</name>
        <dbReference type="ChEBI" id="CHEBI:18420"/>
    </ligand>
</feature>
<dbReference type="GO" id="GO:0009228">
    <property type="term" value="P:thiamine biosynthetic process"/>
    <property type="evidence" value="ECO:0007669"/>
    <property type="project" value="UniProtKB-KW"/>
</dbReference>
<keyword evidence="4 9" id="KW-0460">Magnesium</keyword>
<evidence type="ECO:0000313" key="13">
    <source>
        <dbReference type="EMBL" id="PSR34794.1"/>
    </source>
</evidence>
<dbReference type="CDD" id="cd00564">
    <property type="entry name" value="TMP_TenI"/>
    <property type="match status" value="1"/>
</dbReference>
<name>A0A2T2XJW9_9FIRM</name>